<gene>
    <name evidence="1" type="ORF">VZ95_17875</name>
</gene>
<organism evidence="1 2">
    <name type="scientific">Elstera litoralis</name>
    <dbReference type="NCBI Taxonomy" id="552518"/>
    <lineage>
        <taxon>Bacteria</taxon>
        <taxon>Pseudomonadati</taxon>
        <taxon>Pseudomonadota</taxon>
        <taxon>Alphaproteobacteria</taxon>
        <taxon>Rhodospirillales</taxon>
        <taxon>Rhodospirillaceae</taxon>
        <taxon>Elstera</taxon>
    </lineage>
</organism>
<keyword evidence="2" id="KW-1185">Reference proteome</keyword>
<evidence type="ECO:0000313" key="2">
    <source>
        <dbReference type="Proteomes" id="UP000033774"/>
    </source>
</evidence>
<proteinExistence type="predicted"/>
<evidence type="ECO:0008006" key="3">
    <source>
        <dbReference type="Google" id="ProtNLM"/>
    </source>
</evidence>
<reference evidence="1 2" key="1">
    <citation type="submission" date="2015-03" db="EMBL/GenBank/DDBJ databases">
        <title>Draft genome sequence of Elstera litoralis.</title>
        <authorList>
            <person name="Rahalkar M.C."/>
            <person name="Dhakephalkar P.K."/>
            <person name="Pore S.D."/>
            <person name="Arora P."/>
            <person name="Kapse N.G."/>
            <person name="Pandit P.S."/>
        </authorList>
    </citation>
    <scope>NUCLEOTIDE SEQUENCE [LARGE SCALE GENOMIC DNA]</scope>
    <source>
        <strain evidence="1 2">Dia-1</strain>
    </source>
</reference>
<accession>A0A0F3IPE5</accession>
<dbReference type="EMBL" id="LAJY01000587">
    <property type="protein sequence ID" value="KJV08428.1"/>
    <property type="molecule type" value="Genomic_DNA"/>
</dbReference>
<evidence type="ECO:0000313" key="1">
    <source>
        <dbReference type="EMBL" id="KJV08428.1"/>
    </source>
</evidence>
<dbReference type="AlphaFoldDB" id="A0A0F3IPE5"/>
<feature type="non-terminal residue" evidence="1">
    <location>
        <position position="79"/>
    </location>
</feature>
<dbReference type="Proteomes" id="UP000033774">
    <property type="component" value="Unassembled WGS sequence"/>
</dbReference>
<protein>
    <recommendedName>
        <fullName evidence="3">ABC transporter ATP-binding protein</fullName>
    </recommendedName>
</protein>
<comment type="caution">
    <text evidence="1">The sequence shown here is derived from an EMBL/GenBank/DDBJ whole genome shotgun (WGS) entry which is preliminary data.</text>
</comment>
<name>A0A0F3IPE5_9PROT</name>
<sequence length="79" mass="9306">MEKTLFRFICRYSLKQQIAIVLWTLVSFPFLYYSLDLPKTIVNESIQGKEWPMTIQGFELGQMEHLLVLCFSYLGLVLI</sequence>